<protein>
    <submittedName>
        <fullName evidence="1">YwmB family TATA-box binding protein</fullName>
    </submittedName>
</protein>
<gene>
    <name evidence="1" type="ORF">LJD61_03025</name>
</gene>
<evidence type="ECO:0000313" key="1">
    <source>
        <dbReference type="EMBL" id="MCQ1528521.1"/>
    </source>
</evidence>
<organism evidence="1 2">
    <name type="scientific">Lutispora saccharofermentans</name>
    <dbReference type="NCBI Taxonomy" id="3024236"/>
    <lineage>
        <taxon>Bacteria</taxon>
        <taxon>Bacillati</taxon>
        <taxon>Bacillota</taxon>
        <taxon>Clostridia</taxon>
        <taxon>Lutisporales</taxon>
        <taxon>Lutisporaceae</taxon>
        <taxon>Lutispora</taxon>
    </lineage>
</organism>
<dbReference type="EMBL" id="JAJEKE010000002">
    <property type="protein sequence ID" value="MCQ1528521.1"/>
    <property type="molecule type" value="Genomic_DNA"/>
</dbReference>
<dbReference type="SUPFAM" id="SSF143842">
    <property type="entry name" value="YwmB-like"/>
    <property type="match status" value="1"/>
</dbReference>
<keyword evidence="2" id="KW-1185">Reference proteome</keyword>
<name>A0ABT1NBL4_9FIRM</name>
<dbReference type="InterPro" id="IPR036209">
    <property type="entry name" value="YwmB-like_sf"/>
</dbReference>
<evidence type="ECO:0000313" key="2">
    <source>
        <dbReference type="Proteomes" id="UP001651880"/>
    </source>
</evidence>
<dbReference type="Gene3D" id="3.30.360.40">
    <property type="entry name" value="YwmB-like"/>
    <property type="match status" value="1"/>
</dbReference>
<comment type="caution">
    <text evidence="1">The sequence shown here is derived from an EMBL/GenBank/DDBJ whole genome shotgun (WGS) entry which is preliminary data.</text>
</comment>
<dbReference type="InterPro" id="IPR014794">
    <property type="entry name" value="DUF1779"/>
</dbReference>
<proteinExistence type="predicted"/>
<dbReference type="RefSeq" id="WP_255226043.1">
    <property type="nucleotide sequence ID" value="NZ_JAJEKE010000002.1"/>
</dbReference>
<sequence>MKTRKNSIIALNIILILVCGFICKDASYASKNEELILSCFELSKADIEEGSLSGWTVMDETFMDEQGLNSKLDALIPGLGFGESDIKKEIQTAADMSKAVLYAKKGSGTYHIVVESMRNDDGEEKSYCSFRAIYNGTYADIIQDKYFVEKVFLEAGMPIKLDMLITGSYEEKIAKEQVEVLVKKLLNHIKAYEVESMKDEETISVAAYSSQVGGYIYSRGRKVNVQVAMRYSEYRDKTYLLIGSPVIPFEY</sequence>
<accession>A0ABT1NBL4</accession>
<dbReference type="Pfam" id="PF08680">
    <property type="entry name" value="DUF1779"/>
    <property type="match status" value="1"/>
</dbReference>
<reference evidence="1 2" key="1">
    <citation type="submission" date="2021-10" db="EMBL/GenBank/DDBJ databases">
        <title>Lutispora strain m25 sp. nov., a thermophilic, non-spore-forming bacterium isolated from a lab-scale methanogenic bioreactor digesting anaerobic sludge.</title>
        <authorList>
            <person name="El Houari A."/>
            <person name="Mcdonald J."/>
        </authorList>
    </citation>
    <scope>NUCLEOTIDE SEQUENCE [LARGE SCALE GENOMIC DNA]</scope>
    <source>
        <strain evidence="2">m25</strain>
    </source>
</reference>
<dbReference type="Proteomes" id="UP001651880">
    <property type="component" value="Unassembled WGS sequence"/>
</dbReference>